<evidence type="ECO:0000313" key="2">
    <source>
        <dbReference type="EMBL" id="AFP60319.1"/>
    </source>
</evidence>
<dbReference type="VEuPathDB" id="VectorBase:MDOMA2_006549"/>
<feature type="signal peptide" evidence="1">
    <location>
        <begin position="1"/>
        <end position="24"/>
    </location>
</feature>
<keyword evidence="1" id="KW-0732">Signal</keyword>
<sequence>MPNFTQLILLSFAIFLTSLGATHANVVFRFGFNFGIDSGETSLKSDLQIGDGSIKFFKGTSQTETSTTEAPHFMNDIWSQQSKLNVTANDKLQKSRDAVTHLRNDLSDVVGRSDYLAAQVKLMTRYLNKANIALETSAANRFRILQDFVQLVDELKTPPGDDVGGERSLDYAVMKMALDKHRLVELQNEIVVDVLQAMQAWQDFVKNKMIEVSTV</sequence>
<evidence type="ECO:0000256" key="1">
    <source>
        <dbReference type="SAM" id="SignalP"/>
    </source>
</evidence>
<dbReference type="VEuPathDB" id="VectorBase:MDOA015267"/>
<reference evidence="2" key="1">
    <citation type="submission" date="2012-08" db="EMBL/GenBank/DDBJ databases">
        <title>Transcriptome of adult Musca domestica launches a platform for comparative house fly gene expression and characterization of differential gene expression among resistant and susceptible house flies.</title>
        <authorList>
            <person name="Liu N."/>
            <person name="Zhang L."/>
            <person name="Li M."/>
            <person name="Reid W."/>
        </authorList>
    </citation>
    <scope>NUCLEOTIDE SEQUENCE</scope>
    <source>
        <strain evidence="2">ALHF</strain>
        <tissue evidence="2">Whole body</tissue>
    </source>
</reference>
<feature type="chain" id="PRO_5004593128" evidence="1">
    <location>
        <begin position="25"/>
        <end position="215"/>
    </location>
</feature>
<accession>T1PC42</accession>
<protein>
    <submittedName>
        <fullName evidence="2">Uncharacterized protein</fullName>
    </submittedName>
</protein>
<dbReference type="EMBL" id="KA645690">
    <property type="protein sequence ID" value="AFP60319.1"/>
    <property type="molecule type" value="mRNA"/>
</dbReference>
<dbReference type="AlphaFoldDB" id="T1PC42"/>
<organism evidence="2">
    <name type="scientific">Musca domestica</name>
    <name type="common">House fly</name>
    <dbReference type="NCBI Taxonomy" id="7370"/>
    <lineage>
        <taxon>Eukaryota</taxon>
        <taxon>Metazoa</taxon>
        <taxon>Ecdysozoa</taxon>
        <taxon>Arthropoda</taxon>
        <taxon>Hexapoda</taxon>
        <taxon>Insecta</taxon>
        <taxon>Pterygota</taxon>
        <taxon>Neoptera</taxon>
        <taxon>Endopterygota</taxon>
        <taxon>Diptera</taxon>
        <taxon>Brachycera</taxon>
        <taxon>Muscomorpha</taxon>
        <taxon>Muscoidea</taxon>
        <taxon>Muscidae</taxon>
        <taxon>Musca</taxon>
    </lineage>
</organism>
<proteinExistence type="evidence at transcript level"/>
<name>T1PC42_MUSDO</name>